<protein>
    <submittedName>
        <fullName evidence="1">Uncharacterized protein</fullName>
    </submittedName>
</protein>
<accession>A0A1A5I4E4</accession>
<gene>
    <name evidence="1" type="ORF">BAE39_17000</name>
</gene>
<evidence type="ECO:0000313" key="1">
    <source>
        <dbReference type="EMBL" id="OBP74084.1"/>
    </source>
</evidence>
<reference evidence="2" key="1">
    <citation type="submission" date="2016-06" db="EMBL/GenBank/DDBJ databases">
        <title>NZP2037 Pacbio-Illumina hybrid assembly.</title>
        <authorList>
            <person name="Ramsay J.P."/>
        </authorList>
    </citation>
    <scope>NUCLEOTIDE SEQUENCE [LARGE SCALE GENOMIC DNA]</scope>
    <source>
        <strain evidence="2">R7ANS::ICEMlSym2042</strain>
    </source>
</reference>
<dbReference type="EMBL" id="LZTJ01000023">
    <property type="protein sequence ID" value="OBP74084.1"/>
    <property type="molecule type" value="Genomic_DNA"/>
</dbReference>
<dbReference type="AlphaFoldDB" id="A0A1A5I4E4"/>
<name>A0A1A5I4E4_RHILI</name>
<comment type="caution">
    <text evidence="1">The sequence shown here is derived from an EMBL/GenBank/DDBJ whole genome shotgun (WGS) entry which is preliminary data.</text>
</comment>
<sequence>MMIFRFLVHSLCRADGRGATPPGKLLSFWRAINQHMVLVAASMKPEALLLKPIICDLAPHLGG</sequence>
<evidence type="ECO:0000313" key="2">
    <source>
        <dbReference type="Proteomes" id="UP000093748"/>
    </source>
</evidence>
<proteinExistence type="predicted"/>
<organism evidence="1 2">
    <name type="scientific">Rhizobium loti</name>
    <name type="common">Mesorhizobium loti</name>
    <dbReference type="NCBI Taxonomy" id="381"/>
    <lineage>
        <taxon>Bacteria</taxon>
        <taxon>Pseudomonadati</taxon>
        <taxon>Pseudomonadota</taxon>
        <taxon>Alphaproteobacteria</taxon>
        <taxon>Hyphomicrobiales</taxon>
        <taxon>Phyllobacteriaceae</taxon>
        <taxon>Mesorhizobium</taxon>
    </lineage>
</organism>
<dbReference type="Proteomes" id="UP000093748">
    <property type="component" value="Unassembled WGS sequence"/>
</dbReference>